<organism evidence="4 5">
    <name type="scientific">Bifidobacterium aerophilum</name>
    <dbReference type="NCBI Taxonomy" id="1798155"/>
    <lineage>
        <taxon>Bacteria</taxon>
        <taxon>Bacillati</taxon>
        <taxon>Actinomycetota</taxon>
        <taxon>Actinomycetes</taxon>
        <taxon>Bifidobacteriales</taxon>
        <taxon>Bifidobacteriaceae</taxon>
        <taxon>Bifidobacterium</taxon>
    </lineage>
</organism>
<protein>
    <recommendedName>
        <fullName evidence="3">SpaA-like prealbumin fold domain-containing protein</fullName>
    </recommendedName>
</protein>
<reference evidence="4 5" key="1">
    <citation type="submission" date="2019-10" db="EMBL/GenBank/DDBJ databases">
        <title>Bifidobacterium from non-human primates.</title>
        <authorList>
            <person name="Modesto M."/>
        </authorList>
    </citation>
    <scope>NUCLEOTIDE SEQUENCE [LARGE SCALE GENOMIC DNA]</scope>
    <source>
        <strain evidence="4 5">TRE17</strain>
    </source>
</reference>
<keyword evidence="2" id="KW-0472">Membrane</keyword>
<gene>
    <name evidence="4" type="ORF">GFD25_09540</name>
</gene>
<proteinExistence type="predicted"/>
<keyword evidence="2" id="KW-1133">Transmembrane helix</keyword>
<evidence type="ECO:0000313" key="5">
    <source>
        <dbReference type="Proteomes" id="UP000469194"/>
    </source>
</evidence>
<evidence type="ECO:0000259" key="3">
    <source>
        <dbReference type="Pfam" id="PF17802"/>
    </source>
</evidence>
<feature type="compositionally biased region" description="Low complexity" evidence="1">
    <location>
        <begin position="63"/>
        <end position="81"/>
    </location>
</feature>
<dbReference type="Gene3D" id="2.60.40.10">
    <property type="entry name" value="Immunoglobulins"/>
    <property type="match status" value="2"/>
</dbReference>
<name>A0A6N9Z743_9BIFI</name>
<dbReference type="InterPro" id="IPR038174">
    <property type="entry name" value="Strep_pil_link_sf"/>
</dbReference>
<feature type="region of interest" description="Disordered" evidence="1">
    <location>
        <begin position="63"/>
        <end position="112"/>
    </location>
</feature>
<comment type="caution">
    <text evidence="4">The sequence shown here is derived from an EMBL/GenBank/DDBJ whole genome shotgun (WGS) entry which is preliminary data.</text>
</comment>
<evidence type="ECO:0000313" key="4">
    <source>
        <dbReference type="EMBL" id="NEG90220.1"/>
    </source>
</evidence>
<feature type="compositionally biased region" description="Polar residues" evidence="1">
    <location>
        <begin position="1232"/>
        <end position="1241"/>
    </location>
</feature>
<dbReference type="InterPro" id="IPR041033">
    <property type="entry name" value="SpaA_PFL_dom_1"/>
</dbReference>
<dbReference type="EMBL" id="WHZW01000020">
    <property type="protein sequence ID" value="NEG90220.1"/>
    <property type="molecule type" value="Genomic_DNA"/>
</dbReference>
<evidence type="ECO:0000256" key="1">
    <source>
        <dbReference type="SAM" id="MobiDB-lite"/>
    </source>
</evidence>
<sequence length="1422" mass="151331">MRDIRLRGMENGYDAYAHKNSRGGGLRTRGLIAAVTAGCMVVVCLIGTLPAFAVPAYSDDVTAATSGTSGSSATSGSAGATVIDDSDAPVTDASDADPSTNTVATRSSDEEDYGLADCSDNDYNLYLNCRRPSSTVDDDIFAKHVVKDDVSNPGGTTVNLFDYWLYRQDAADPVYVNATETVPDSGWKAKTDDGELAVDGYQNRGINQGRQLRFRRVAHQEANFNRYTGNACAGDGGTTGGGGKCTGYYSGAKPMQRMVQRTLGSDGFPVLWASADSSKTTIPGFVGAPPATGITAADSLSYLFDLENAANGKQSYANVKGLFQLQNGYYSYDSQKNFAAYNEETNSFALYDTPAVNPSFKTGLGMFFPFNTAGDVYQSVNGTPAENNGKLVTSTSAIGPAMNHYFGLSMSSRFQQTTDGKASDGKDVVFSFSGDDDAWVYIDGVLVGDLGGIHDAVSLHIDFSTGVVTVSTQSGEVVQRTTLRELYRAAGREDSVQWGTGAQSDTFAGDTNHTLKFYYLERGNLDSNMSLNFNLVPIKESDILKIDQSGKPIAGVGFKLYKARKDYTYDGERDLLAAGVTDENGQLMLERTKADGSVDPIVFDDLYKENPDNTHYVLEETVAPAGYRTLTDTIQLEYHPATAPGFKGYLVSTTDSAYRTGAFANPSLLVTAPDDVYPLNADNTAKDTMWLSGQFDGKYQDGDIREALNDGKGVMFAVIMAYTGETTTDNDQAKQLLADTGNWKTVTGNSVSGWNTAEIRSVSDVIAAARKQPVRFSLKSSGAYSADIEELPGSAETYYNLLQDGEKYRTRFTVAYYYTSASDLNKAEAGNTRRLYMGDTDAGTGVSQDDVFTRQFAVNVHVPNVRNELVVRKVDENGDPIYRKDDAGTSATFSLYSADSDCAQASVSNGAKPAYAALAKCTPIDSVTTGELDVTATGAGGNRLTLASAAKFPSVGHTLTNGTYWLIESKSPERYETSTDVTKVIVNNTGVYADAGTDKDDVTVLQGVGSVLPTMSQFAAVDDLDRTLSDITAQVKTSTSEPGITGSVGWNVDKSLGKLYLTYGALNDGGQSVPYMYGPLRGKDDTAPVTARSVMIAVDSGWSDMIVSQLYKGSVTVNGKEITVDGGLKRDRTDETLRMTGALTNLYTGSVVVQVADTPTPVTATAAVRKTVNGTDAQWPDGTAFGFRLEAQTSDTAGAVEAPLPTGGAGTDGSPADACVRDSVDSASASDTGTGSRSCTVTLDRPADDGDGNPVLTNSATLGTFTFDWNAVRNVAADENGTRKVTYGYVIRELGTDGNPGSGGMKDLVRYSQAKYRLDITVTYRAGEGLKASATMTRLTKDDGTSLGTDGEQIGADDDGPWKGVHVADFTNTHVVKVSSLPLTGDGMTARDWILRGLALTVVAGLVGAGIRTYRKRKERAL</sequence>
<feature type="transmembrane region" description="Helical" evidence="2">
    <location>
        <begin position="1393"/>
        <end position="1414"/>
    </location>
</feature>
<feature type="transmembrane region" description="Helical" evidence="2">
    <location>
        <begin position="31"/>
        <end position="53"/>
    </location>
</feature>
<dbReference type="Proteomes" id="UP000469194">
    <property type="component" value="Unassembled WGS sequence"/>
</dbReference>
<feature type="region of interest" description="Disordered" evidence="1">
    <location>
        <begin position="1199"/>
        <end position="1254"/>
    </location>
</feature>
<evidence type="ECO:0000256" key="2">
    <source>
        <dbReference type="SAM" id="Phobius"/>
    </source>
</evidence>
<dbReference type="Pfam" id="PF17802">
    <property type="entry name" value="SpaA"/>
    <property type="match status" value="1"/>
</dbReference>
<keyword evidence="5" id="KW-1185">Reference proteome</keyword>
<dbReference type="InterPro" id="IPR013783">
    <property type="entry name" value="Ig-like_fold"/>
</dbReference>
<feature type="compositionally biased region" description="Polar residues" evidence="1">
    <location>
        <begin position="97"/>
        <end position="106"/>
    </location>
</feature>
<keyword evidence="2" id="KW-0812">Transmembrane</keyword>
<feature type="domain" description="SpaA-like prealbumin fold" evidence="3">
    <location>
        <begin position="542"/>
        <end position="635"/>
    </location>
</feature>
<dbReference type="Gene3D" id="2.60.40.3050">
    <property type="match status" value="1"/>
</dbReference>
<accession>A0A6N9Z743</accession>
<dbReference type="GO" id="GO:0005975">
    <property type="term" value="P:carbohydrate metabolic process"/>
    <property type="evidence" value="ECO:0007669"/>
    <property type="project" value="UniProtKB-ARBA"/>
</dbReference>